<evidence type="ECO:0000256" key="10">
    <source>
        <dbReference type="ARBA" id="ARBA00022968"/>
    </source>
</evidence>
<dbReference type="PROSITE" id="PS50004">
    <property type="entry name" value="C2"/>
    <property type="match status" value="7"/>
</dbReference>
<dbReference type="SMART" id="SM01201">
    <property type="entry name" value="FerB"/>
    <property type="match status" value="1"/>
</dbReference>
<dbReference type="CDD" id="cd04017">
    <property type="entry name" value="C2D_Ferlin"/>
    <property type="match status" value="1"/>
</dbReference>
<keyword evidence="8" id="KW-0677">Repeat</keyword>
<dbReference type="PANTHER" id="PTHR12546">
    <property type="entry name" value="FER-1-LIKE"/>
    <property type="match status" value="1"/>
</dbReference>
<dbReference type="CDD" id="cd04037">
    <property type="entry name" value="C2E_Ferlin"/>
    <property type="match status" value="1"/>
</dbReference>
<keyword evidence="13" id="KW-0968">Cytoplasmic vesicle</keyword>
<evidence type="ECO:0000313" key="18">
    <source>
        <dbReference type="Proteomes" id="UP001634394"/>
    </source>
</evidence>
<dbReference type="CDD" id="cd04011">
    <property type="entry name" value="C2B_Ferlin"/>
    <property type="match status" value="1"/>
</dbReference>
<dbReference type="InterPro" id="IPR032362">
    <property type="entry name" value="Ferlin_C"/>
</dbReference>
<dbReference type="GO" id="GO:0005886">
    <property type="term" value="C:plasma membrane"/>
    <property type="evidence" value="ECO:0007669"/>
    <property type="project" value="UniProtKB-SubCell"/>
</dbReference>
<keyword evidence="7" id="KW-0479">Metal-binding</keyword>
<dbReference type="CDD" id="cd08374">
    <property type="entry name" value="C2F_Ferlin"/>
    <property type="match status" value="1"/>
</dbReference>
<protein>
    <recommendedName>
        <fullName evidence="16">C2 domain-containing protein</fullName>
    </recommendedName>
</protein>
<evidence type="ECO:0000259" key="16">
    <source>
        <dbReference type="PROSITE" id="PS50004"/>
    </source>
</evidence>
<evidence type="ECO:0000256" key="1">
    <source>
        <dbReference type="ARBA" id="ARBA00004401"/>
    </source>
</evidence>
<evidence type="ECO:0000256" key="8">
    <source>
        <dbReference type="ARBA" id="ARBA00022737"/>
    </source>
</evidence>
<keyword evidence="11 15" id="KW-1133">Transmembrane helix</keyword>
<evidence type="ECO:0000256" key="7">
    <source>
        <dbReference type="ARBA" id="ARBA00022723"/>
    </source>
</evidence>
<keyword evidence="18" id="KW-1185">Reference proteome</keyword>
<dbReference type="PANTHER" id="PTHR12546:SF33">
    <property type="entry name" value="SPERM VESICLE FUSION PROTEIN FER-1"/>
    <property type="match status" value="1"/>
</dbReference>
<sequence length="2031" mass="232286">MSLKVEVINATNVPNVEKVGESDPYTTIIYQGQSKKTEVKKSDLNPVWNETLEFDLKGVAISPNDQLEVLVKDWERVGRNRLLGTTKISLADLVRGGEKPVETNLTDANGRPLPQCKIKLKIIYIPPPGAIQAQQQAVTTAAATAAGVPVAGQAGQEVSQDGGGGEAEGEGEEEEEGEEEVDTGPPVIDPATGQPVPRPKKRKKRSTRRFREKLSSKPQDFQIRVKILEARQLQGSNIQPVCKITCWNQTKQTRVKKSTNSPFWNETFFFNFHASPAELMDEMLEFTVLHSKRIRSDALIGSFKMDIGMVYVEPNHAQINKWLLLSDPEDIMAGAKGYLKICVMVLGPGDSPPSISPSVQDESEDIESNLLRPAGVQLRPATFELKVYRCEDIPRMDSAFLEGVKKVFRIGEEQKELVDPYFVFSFAGKEVRTKTMYCNDHPDFNQILRLGLQFPSMCERIKLIIRDWDRVTHDDTVGTAYLPISAISSSGEMGFLPTFGPCFVNFYGSTREYSDLPNAYEDLNLGKGEGVAYRGRALIELTSTLGEMPTIPLEDINNDDILKVQKFMRRRKYRLHAAFMNATMVSAVDAPVEFEVSIGNYGNKLDENIAPCASTTQPTNAVFDGNYYYFLPWGGTKPCIAVDSHWEDISWRLESLNLLYSIIDSLDASIDQVKIGIKAKLPTPELAQLLISALDKLVQDCRKPLPEAQPGNHIATDLDRNLYQYRCGELENIIEMATHLSENATDINEALNEVENYLQILKNMCIEPQNSMPDVLIWMLSGEKRIAYYRIPANEVLYSKNPNYTGRQCGKVQSLLLKNPGEKADKEHWKVPALLRLKLWLGLQNDETEWHRMQSEGEMAVFAETYENQISILGNWTTKGPLSRPKWSDSQGKVKLIKEGFIPPEGWRWDGDWYISPELSMLYDADAGHKTFMDDVYECQMRIPGTNWMASTKPWADVKGDPMPSKAEIPLPEGWKWEDDWQIDRNRAVDEEGWEYCIEATMGGYGSVERTYHLCRRRRWVRTRNLVEDLRAKKQKEKTIQAATEGWEYAPLFNMKFHAIERKMDMVRRRRWHRKMVATEPGKPCFFAMKPSDKDESEYDTALAAPRMFLTFQKAYKYQLRAYVYQARDLLAGDETGLSDPYATVSFLTQSRKTENIKQSLCPTWDQTLIFEEVEIHGDPRGIEAQPPDIYIEFYDYDTFGEPEYLGRTKAQPMVKLDPGDARTPVLQWYKIKRGDRNGGELLAAFELFLMSGKDLPFLPPKKGNLFQVPNGIRPVMQRTGIEVLCWGVRNMKKFQLASVTSPSIEFECAGNILESTRIVNTKRNPNFKDPILFFDVMLPKEEIFMPPVNIRVRDHRQFGRRPTVGIHVLKSLEKFRCEPLYVDQHEDEDVQGPIIGNGPPREHVIDMPAAQGEQPKQEEDWEDIDWWSKYYASTGESEKCQKYLKKGLDKITVYDNELEKSEKLCDLIDFCETFEIVRGKDEDEEESNTVGEFKGLFKVYPLPQDPNEATPSRILSNLPSSEVEECVVRVYVVKAMDLQPNDPTGLADPYVEIVLGKTKISDRDNYIPNSINPVFGKMFEMTTVLPLFKDLTVRIKDYDLITRDDDVGETTIDLENRYLTKYRATCGLPKTYSVSGINQWRDNRKPKEILEEYCHKNHLTGPMFYGNNSVKVGNRVYNLADFEQGRNPASHLGPADERLALHILNTFPLVKEHVETRPLYNPLQPGIEQGKLQMWVDIFPKSLGEPGPPFDIKARCPKKYVLRVIIWNTEDVILDETSITGEKMSDIYLSGWMSGIDEKQKTDIHYRSLNGEGNFNWRFVFPFQFLPAENCMVVKKKEKFWSLDETEQHLPPILMIQVWDNDKFSMDDFLGTVDLNLNNMPLPAKRASTCNLQQLPDAKQGNLAVKTVSLFEQKRLRGFWPVYDEVNGQRQLTGKVDMELELLTADEAEQRPAGKGQDEPNINPRLEKPNRPETSFLWFTSPFKTLRYIIWRNYKWYFIIALLILLLLLLIFLFIYSFPGNFSSWIMGTK</sequence>
<feature type="domain" description="C2" evidence="16">
    <location>
        <begin position="1262"/>
        <end position="1386"/>
    </location>
</feature>
<dbReference type="EMBL" id="JBJQND010000010">
    <property type="protein sequence ID" value="KAL3864861.1"/>
    <property type="molecule type" value="Genomic_DNA"/>
</dbReference>
<dbReference type="GO" id="GO:0046872">
    <property type="term" value="F:metal ion binding"/>
    <property type="evidence" value="ECO:0007669"/>
    <property type="project" value="UniProtKB-KW"/>
</dbReference>
<feature type="transmembrane region" description="Helical" evidence="15">
    <location>
        <begin position="1997"/>
        <end position="2019"/>
    </location>
</feature>
<keyword evidence="4" id="KW-1003">Cell membrane</keyword>
<evidence type="ECO:0000256" key="14">
    <source>
        <dbReference type="SAM" id="MobiDB-lite"/>
    </source>
</evidence>
<evidence type="ECO:0000256" key="13">
    <source>
        <dbReference type="ARBA" id="ARBA00023329"/>
    </source>
</evidence>
<feature type="domain" description="C2" evidence="16">
    <location>
        <begin position="1"/>
        <end position="103"/>
    </location>
</feature>
<feature type="region of interest" description="Disordered" evidence="14">
    <location>
        <begin position="152"/>
        <end position="216"/>
    </location>
</feature>
<dbReference type="InterPro" id="IPR035892">
    <property type="entry name" value="C2_domain_sf"/>
</dbReference>
<feature type="domain" description="C2" evidence="16">
    <location>
        <begin position="1508"/>
        <end position="1628"/>
    </location>
</feature>
<dbReference type="CDD" id="cd04018">
    <property type="entry name" value="C2C_Ferlin"/>
    <property type="match status" value="1"/>
</dbReference>
<dbReference type="Gene3D" id="2.60.40.150">
    <property type="entry name" value="C2 domain"/>
    <property type="match status" value="6"/>
</dbReference>
<feature type="compositionally biased region" description="Basic and acidic residues" evidence="14">
    <location>
        <begin position="1950"/>
        <end position="1959"/>
    </location>
</feature>
<feature type="compositionally biased region" description="Acidic residues" evidence="14">
    <location>
        <begin position="167"/>
        <end position="182"/>
    </location>
</feature>
<dbReference type="InterPro" id="IPR000008">
    <property type="entry name" value="C2_dom"/>
</dbReference>
<dbReference type="SMART" id="SM00239">
    <property type="entry name" value="C2"/>
    <property type="match status" value="7"/>
</dbReference>
<evidence type="ECO:0000256" key="15">
    <source>
        <dbReference type="SAM" id="Phobius"/>
    </source>
</evidence>
<comment type="subcellular location">
    <subcellularLocation>
        <location evidence="1">Cell membrane</location>
        <topology evidence="1">Single-pass type II membrane protein</topology>
    </subcellularLocation>
    <subcellularLocation>
        <location evidence="2">Cytoplasmic vesicle membrane</location>
        <topology evidence="2">Single-pass type II membrane protein</topology>
    </subcellularLocation>
</comment>
<dbReference type="InterPro" id="IPR037722">
    <property type="entry name" value="C2C_Ferlin"/>
</dbReference>
<evidence type="ECO:0000256" key="11">
    <source>
        <dbReference type="ARBA" id="ARBA00022989"/>
    </source>
</evidence>
<dbReference type="GO" id="GO:0030659">
    <property type="term" value="C:cytoplasmic vesicle membrane"/>
    <property type="evidence" value="ECO:0007669"/>
    <property type="project" value="UniProtKB-SubCell"/>
</dbReference>
<keyword evidence="6 15" id="KW-0812">Transmembrane</keyword>
<dbReference type="FunFam" id="2.60.40.150:FF:000138">
    <property type="entry name" value="Fer-1-like family member 6"/>
    <property type="match status" value="1"/>
</dbReference>
<name>A0ABD3VTC9_SINWO</name>
<dbReference type="InterPro" id="IPR037720">
    <property type="entry name" value="C2B_Ferlin"/>
</dbReference>
<dbReference type="Pfam" id="PF22901">
    <property type="entry name" value="dsrm_Ferlin"/>
    <property type="match status" value="1"/>
</dbReference>
<organism evidence="17 18">
    <name type="scientific">Sinanodonta woodiana</name>
    <name type="common">Chinese pond mussel</name>
    <name type="synonym">Anodonta woodiana</name>
    <dbReference type="NCBI Taxonomy" id="1069815"/>
    <lineage>
        <taxon>Eukaryota</taxon>
        <taxon>Metazoa</taxon>
        <taxon>Spiralia</taxon>
        <taxon>Lophotrochozoa</taxon>
        <taxon>Mollusca</taxon>
        <taxon>Bivalvia</taxon>
        <taxon>Autobranchia</taxon>
        <taxon>Heteroconchia</taxon>
        <taxon>Palaeoheterodonta</taxon>
        <taxon>Unionida</taxon>
        <taxon>Unionoidea</taxon>
        <taxon>Unionidae</taxon>
        <taxon>Unioninae</taxon>
        <taxon>Sinanodonta</taxon>
    </lineage>
</organism>
<evidence type="ECO:0000256" key="6">
    <source>
        <dbReference type="ARBA" id="ARBA00022692"/>
    </source>
</evidence>
<dbReference type="Pfam" id="PF16165">
    <property type="entry name" value="Ferlin_C"/>
    <property type="match status" value="1"/>
</dbReference>
<dbReference type="InterPro" id="IPR037725">
    <property type="entry name" value="C2F_Ferlin"/>
</dbReference>
<feature type="domain" description="C2" evidence="16">
    <location>
        <begin position="1102"/>
        <end position="1230"/>
    </location>
</feature>
<keyword evidence="10" id="KW-0735">Signal-anchor</keyword>
<dbReference type="Pfam" id="PF08151">
    <property type="entry name" value="FerI"/>
    <property type="match status" value="1"/>
</dbReference>
<dbReference type="SMART" id="SM01202">
    <property type="entry name" value="FerI"/>
    <property type="match status" value="1"/>
</dbReference>
<dbReference type="SMART" id="SM00693">
    <property type="entry name" value="DysFN"/>
    <property type="match status" value="2"/>
</dbReference>
<keyword evidence="9" id="KW-0106">Calcium</keyword>
<dbReference type="InterPro" id="IPR037724">
    <property type="entry name" value="C2E_Ferlin"/>
</dbReference>
<evidence type="ECO:0000256" key="2">
    <source>
        <dbReference type="ARBA" id="ARBA00004483"/>
    </source>
</evidence>
<keyword evidence="12 15" id="KW-0472">Membrane</keyword>
<dbReference type="CDD" id="cd08373">
    <property type="entry name" value="C2A_Ferlin"/>
    <property type="match status" value="1"/>
</dbReference>
<evidence type="ECO:0000313" key="17">
    <source>
        <dbReference type="EMBL" id="KAL3864861.1"/>
    </source>
</evidence>
<evidence type="ECO:0000256" key="12">
    <source>
        <dbReference type="ARBA" id="ARBA00023136"/>
    </source>
</evidence>
<dbReference type="InterPro" id="IPR012561">
    <property type="entry name" value="Ferlin_B-domain"/>
</dbReference>
<dbReference type="InterPro" id="IPR037723">
    <property type="entry name" value="C2D_Ferlin"/>
</dbReference>
<feature type="compositionally biased region" description="Basic residues" evidence="14">
    <location>
        <begin position="198"/>
        <end position="211"/>
    </location>
</feature>
<dbReference type="InterPro" id="IPR037721">
    <property type="entry name" value="Ferlin"/>
</dbReference>
<dbReference type="SMART" id="SM00694">
    <property type="entry name" value="DysFC"/>
    <property type="match status" value="2"/>
</dbReference>
<dbReference type="InterPro" id="IPR037726">
    <property type="entry name" value="C2A_Ferlin"/>
</dbReference>
<accession>A0ABD3VTC9</accession>
<comment type="similarity">
    <text evidence="3">Belongs to the ferlin family.</text>
</comment>
<proteinExistence type="inferred from homology"/>
<dbReference type="InterPro" id="IPR055072">
    <property type="entry name" value="Ferlin_DSRM"/>
</dbReference>
<dbReference type="InterPro" id="IPR006614">
    <property type="entry name" value="Peroxin/Ferlin"/>
</dbReference>
<dbReference type="Pfam" id="PF00168">
    <property type="entry name" value="C2"/>
    <property type="match status" value="6"/>
</dbReference>
<evidence type="ECO:0000256" key="9">
    <source>
        <dbReference type="ARBA" id="ARBA00022837"/>
    </source>
</evidence>
<dbReference type="InterPro" id="IPR012560">
    <property type="entry name" value="Ferlin_A-domain"/>
</dbReference>
<evidence type="ECO:0000256" key="4">
    <source>
        <dbReference type="ARBA" id="ARBA00022475"/>
    </source>
</evidence>
<dbReference type="FunFam" id="2.60.40.150:FF:000026">
    <property type="entry name" value="dysferlin isoform X2"/>
    <property type="match status" value="1"/>
</dbReference>
<feature type="region of interest" description="Disordered" evidence="14">
    <location>
        <begin position="1950"/>
        <end position="1969"/>
    </location>
</feature>
<comment type="caution">
    <text evidence="17">The sequence shown here is derived from an EMBL/GenBank/DDBJ whole genome shotgun (WGS) entry which is preliminary data.</text>
</comment>
<evidence type="ECO:0000256" key="3">
    <source>
        <dbReference type="ARBA" id="ARBA00007561"/>
    </source>
</evidence>
<dbReference type="SUPFAM" id="SSF49562">
    <property type="entry name" value="C2 domain (Calcium/lipid-binding domain, CaLB)"/>
    <property type="match status" value="7"/>
</dbReference>
<dbReference type="Proteomes" id="UP001634394">
    <property type="component" value="Unassembled WGS sequence"/>
</dbReference>
<dbReference type="SMART" id="SM01200">
    <property type="entry name" value="FerA"/>
    <property type="match status" value="1"/>
</dbReference>
<feature type="domain" description="C2" evidence="16">
    <location>
        <begin position="362"/>
        <end position="497"/>
    </location>
</feature>
<feature type="domain" description="C2" evidence="16">
    <location>
        <begin position="204"/>
        <end position="323"/>
    </location>
</feature>
<keyword evidence="5" id="KW-0597">Phosphoprotein</keyword>
<evidence type="ECO:0000256" key="5">
    <source>
        <dbReference type="ARBA" id="ARBA00022553"/>
    </source>
</evidence>
<feature type="domain" description="C2" evidence="16">
    <location>
        <begin position="1743"/>
        <end position="1892"/>
    </location>
</feature>
<reference evidence="17 18" key="1">
    <citation type="submission" date="2024-11" db="EMBL/GenBank/DDBJ databases">
        <title>Chromosome-level genome assembly of the freshwater bivalve Anodonta woodiana.</title>
        <authorList>
            <person name="Chen X."/>
        </authorList>
    </citation>
    <scope>NUCLEOTIDE SEQUENCE [LARGE SCALE GENOMIC DNA]</scope>
    <source>
        <strain evidence="17">MN2024</strain>
        <tissue evidence="17">Gills</tissue>
    </source>
</reference>
<dbReference type="Pfam" id="PF08150">
    <property type="entry name" value="FerB"/>
    <property type="match status" value="1"/>
</dbReference>
<dbReference type="Pfam" id="PF08165">
    <property type="entry name" value="FerA"/>
    <property type="match status" value="1"/>
</dbReference>
<dbReference type="InterPro" id="IPR012968">
    <property type="entry name" value="FerIin_dom"/>
</dbReference>
<gene>
    <name evidence="17" type="ORF">ACJMK2_006511</name>
</gene>